<keyword evidence="2 7" id="KW-0808">Transferase</keyword>
<evidence type="ECO:0000313" key="8">
    <source>
        <dbReference type="EMBL" id="MFC4198995.1"/>
    </source>
</evidence>
<dbReference type="InterPro" id="IPR027417">
    <property type="entry name" value="P-loop_NTPase"/>
</dbReference>
<evidence type="ECO:0000256" key="3">
    <source>
        <dbReference type="ARBA" id="ARBA00022741"/>
    </source>
</evidence>
<comment type="function">
    <text evidence="7">Catalyzes the specific phosphorylation of the 3-hydroxyl group of shikimic acid using ATP as a cosubstrate.</text>
</comment>
<evidence type="ECO:0000256" key="1">
    <source>
        <dbReference type="ARBA" id="ARBA00022605"/>
    </source>
</evidence>
<feature type="binding site" evidence="7">
    <location>
        <begin position="25"/>
        <end position="30"/>
    </location>
    <ligand>
        <name>ATP</name>
        <dbReference type="ChEBI" id="CHEBI:30616"/>
    </ligand>
</feature>
<dbReference type="InterPro" id="IPR031322">
    <property type="entry name" value="Shikimate/glucono_kinase"/>
</dbReference>
<dbReference type="InterPro" id="IPR000623">
    <property type="entry name" value="Shikimate_kinase/TSH1"/>
</dbReference>
<dbReference type="SUPFAM" id="SSF52540">
    <property type="entry name" value="P-loop containing nucleoside triphosphate hydrolases"/>
    <property type="match status" value="1"/>
</dbReference>
<keyword evidence="3 7" id="KW-0547">Nucleotide-binding</keyword>
<feature type="binding site" evidence="7">
    <location>
        <position position="47"/>
    </location>
    <ligand>
        <name>substrate</name>
    </ligand>
</feature>
<keyword evidence="7" id="KW-0479">Metal-binding</keyword>
<evidence type="ECO:0000256" key="5">
    <source>
        <dbReference type="ARBA" id="ARBA00022840"/>
    </source>
</evidence>
<feature type="binding site" evidence="7">
    <location>
        <position position="93"/>
    </location>
    <ligand>
        <name>substrate</name>
    </ligand>
</feature>
<dbReference type="HAMAP" id="MF_00109">
    <property type="entry name" value="Shikimate_kinase"/>
    <property type="match status" value="1"/>
</dbReference>
<accession>A0ABV8NPP4</accession>
<feature type="binding site" evidence="7">
    <location>
        <position position="71"/>
    </location>
    <ligand>
        <name>substrate</name>
    </ligand>
</feature>
<dbReference type="Proteomes" id="UP001595792">
    <property type="component" value="Unassembled WGS sequence"/>
</dbReference>
<dbReference type="PANTHER" id="PTHR21087:SF16">
    <property type="entry name" value="SHIKIMATE KINASE 1, CHLOROPLASTIC"/>
    <property type="match status" value="1"/>
</dbReference>
<comment type="cofactor">
    <cofactor evidence="7">
        <name>Mg(2+)</name>
        <dbReference type="ChEBI" id="CHEBI:18420"/>
    </cofactor>
    <text evidence="7">Binds 1 Mg(2+) ion per subunit.</text>
</comment>
<organism evidence="8 9">
    <name type="scientific">Pedobacter jamesrossensis</name>
    <dbReference type="NCBI Taxonomy" id="1908238"/>
    <lineage>
        <taxon>Bacteria</taxon>
        <taxon>Pseudomonadati</taxon>
        <taxon>Bacteroidota</taxon>
        <taxon>Sphingobacteriia</taxon>
        <taxon>Sphingobacteriales</taxon>
        <taxon>Sphingobacteriaceae</taxon>
        <taxon>Pedobacter</taxon>
    </lineage>
</organism>
<evidence type="ECO:0000256" key="2">
    <source>
        <dbReference type="ARBA" id="ARBA00022679"/>
    </source>
</evidence>
<dbReference type="RefSeq" id="WP_378963047.1">
    <property type="nucleotide sequence ID" value="NZ_JBHRXC010000016.1"/>
</dbReference>
<evidence type="ECO:0000256" key="7">
    <source>
        <dbReference type="HAMAP-Rule" id="MF_00109"/>
    </source>
</evidence>
<proteinExistence type="inferred from homology"/>
<comment type="subcellular location">
    <subcellularLocation>
        <location evidence="7">Cytoplasm</location>
    </subcellularLocation>
</comment>
<dbReference type="EC" id="2.7.1.71" evidence="7"/>
<keyword evidence="7" id="KW-0963">Cytoplasm</keyword>
<protein>
    <recommendedName>
        <fullName evidence="7">Shikimate kinase</fullName>
        <shortName evidence="7">SK</shortName>
        <ecNumber evidence="7">2.7.1.71</ecNumber>
    </recommendedName>
</protein>
<dbReference type="Pfam" id="PF01202">
    <property type="entry name" value="SKI"/>
    <property type="match status" value="1"/>
</dbReference>
<comment type="catalytic activity">
    <reaction evidence="7">
        <text>shikimate + ATP = 3-phosphoshikimate + ADP + H(+)</text>
        <dbReference type="Rhea" id="RHEA:13121"/>
        <dbReference type="ChEBI" id="CHEBI:15378"/>
        <dbReference type="ChEBI" id="CHEBI:30616"/>
        <dbReference type="ChEBI" id="CHEBI:36208"/>
        <dbReference type="ChEBI" id="CHEBI:145989"/>
        <dbReference type="ChEBI" id="CHEBI:456216"/>
        <dbReference type="EC" id="2.7.1.71"/>
    </reaction>
</comment>
<feature type="binding site" evidence="7">
    <location>
        <position position="153"/>
    </location>
    <ligand>
        <name>substrate</name>
    </ligand>
</feature>
<dbReference type="PRINTS" id="PR01100">
    <property type="entry name" value="SHIKIMTKNASE"/>
</dbReference>
<keyword evidence="6 7" id="KW-0057">Aromatic amino acid biosynthesis</keyword>
<comment type="caution">
    <text evidence="8">The sequence shown here is derived from an EMBL/GenBank/DDBJ whole genome shotgun (WGS) entry which is preliminary data.</text>
</comment>
<dbReference type="GO" id="GO:0016301">
    <property type="term" value="F:kinase activity"/>
    <property type="evidence" value="ECO:0007669"/>
    <property type="project" value="UniProtKB-KW"/>
</dbReference>
<evidence type="ECO:0000256" key="6">
    <source>
        <dbReference type="ARBA" id="ARBA00023141"/>
    </source>
</evidence>
<feature type="binding site" evidence="7">
    <location>
        <position position="131"/>
    </location>
    <ligand>
        <name>ATP</name>
        <dbReference type="ChEBI" id="CHEBI:30616"/>
    </ligand>
</feature>
<comment type="pathway">
    <text evidence="7">Metabolic intermediate biosynthesis; chorismate biosynthesis; chorismate from D-erythrose 4-phosphate and phosphoenolpyruvate: step 5/7.</text>
</comment>
<feature type="binding site" evidence="7">
    <location>
        <position position="29"/>
    </location>
    <ligand>
        <name>Mg(2+)</name>
        <dbReference type="ChEBI" id="CHEBI:18420"/>
    </ligand>
</feature>
<gene>
    <name evidence="7" type="primary">aroK</name>
    <name evidence="8" type="ORF">ACFOUY_19970</name>
</gene>
<keyword evidence="7" id="KW-0460">Magnesium</keyword>
<keyword evidence="4 7" id="KW-0418">Kinase</keyword>
<sequence length="184" mass="20678">MNDRNSSSPLGAEGLGIIFLIGYMGCGKSTKAKQLAHRLDCPVIDLDAEIVSRTGKTIAEYFEAFGESGFRDYESETLKTYPYPENCVVATGGGLPCFFDNMDWMNTNGTTAYLEMQPAQLVSRLQNRQKRPLIKDLDDEQLLEFINVKLAERNPFYTKAKVIVNAFDLDAEKLKEVIKMQSKT</sequence>
<reference evidence="9" key="1">
    <citation type="journal article" date="2019" name="Int. J. Syst. Evol. Microbiol.">
        <title>The Global Catalogue of Microorganisms (GCM) 10K type strain sequencing project: providing services to taxonomists for standard genome sequencing and annotation.</title>
        <authorList>
            <consortium name="The Broad Institute Genomics Platform"/>
            <consortium name="The Broad Institute Genome Sequencing Center for Infectious Disease"/>
            <person name="Wu L."/>
            <person name="Ma J."/>
        </authorList>
    </citation>
    <scope>NUCLEOTIDE SEQUENCE [LARGE SCALE GENOMIC DNA]</scope>
    <source>
        <strain evidence="9">CCM 8689</strain>
    </source>
</reference>
<keyword evidence="9" id="KW-1185">Reference proteome</keyword>
<name>A0ABV8NPP4_9SPHI</name>
<dbReference type="CDD" id="cd00464">
    <property type="entry name" value="SK"/>
    <property type="match status" value="1"/>
</dbReference>
<dbReference type="Gene3D" id="3.40.50.300">
    <property type="entry name" value="P-loop containing nucleotide triphosphate hydrolases"/>
    <property type="match status" value="1"/>
</dbReference>
<comment type="similarity">
    <text evidence="7">Belongs to the shikimate kinase family.</text>
</comment>
<comment type="subunit">
    <text evidence="7">Monomer.</text>
</comment>
<comment type="caution">
    <text evidence="7">Lacks conserved residue(s) required for the propagation of feature annotation.</text>
</comment>
<dbReference type="PANTHER" id="PTHR21087">
    <property type="entry name" value="SHIKIMATE KINASE"/>
    <property type="match status" value="1"/>
</dbReference>
<keyword evidence="5 7" id="KW-0067">ATP-binding</keyword>
<evidence type="ECO:0000256" key="4">
    <source>
        <dbReference type="ARBA" id="ARBA00022777"/>
    </source>
</evidence>
<keyword evidence="1 7" id="KW-0028">Amino-acid biosynthesis</keyword>
<dbReference type="EMBL" id="JBHSBY010000145">
    <property type="protein sequence ID" value="MFC4198995.1"/>
    <property type="molecule type" value="Genomic_DNA"/>
</dbReference>
<evidence type="ECO:0000313" key="9">
    <source>
        <dbReference type="Proteomes" id="UP001595792"/>
    </source>
</evidence>